<dbReference type="Proteomes" id="UP001341840">
    <property type="component" value="Unassembled WGS sequence"/>
</dbReference>
<keyword evidence="1" id="KW-1133">Transmembrane helix</keyword>
<keyword evidence="1" id="KW-0472">Membrane</keyword>
<keyword evidence="1" id="KW-0812">Transmembrane</keyword>
<keyword evidence="3" id="KW-1185">Reference proteome</keyword>
<feature type="transmembrane region" description="Helical" evidence="1">
    <location>
        <begin position="255"/>
        <end position="284"/>
    </location>
</feature>
<evidence type="ECO:0008006" key="4">
    <source>
        <dbReference type="Google" id="ProtNLM"/>
    </source>
</evidence>
<dbReference type="Gene3D" id="1.20.120.1630">
    <property type="match status" value="1"/>
</dbReference>
<sequence>MVLSRNLKNAVIAFLVPLPSIIFYLSFLKHYDSAIATTTASSYDQLYSWCYHHPLLLANALFFFNVNVLFWIIGQFQGSHWLIDPYWTVIPVMLVHYYASHPLTQFDWWRSWIVVTLTWVWSLRLTHNYFRRERWQWGAREDWRFSEMSQQYGKQWWWISLFAVYVSQQVFLIALSLPLYIVHSVNKPLSIWDFVAIVICVCGIVIAYFADTQLYDFMIRNDKLKDLGKPMMPVLDSGLWYYSRHPNYFGEQLWWWGLALFSWSLGYGWTFVGALVNTLCLAYVTRLVEERMLRKEWRAESFRMYQKTTSVWVPWLKSYPCAAKYKKNA</sequence>
<name>A0ABU6TMD1_9FABA</name>
<evidence type="ECO:0000313" key="3">
    <source>
        <dbReference type="Proteomes" id="UP001341840"/>
    </source>
</evidence>
<dbReference type="Pfam" id="PF06966">
    <property type="entry name" value="DUF1295"/>
    <property type="match status" value="1"/>
</dbReference>
<protein>
    <recommendedName>
        <fullName evidence="4">Steroid 5-alpha reductase C-terminal domain-containing protein</fullName>
    </recommendedName>
</protein>
<gene>
    <name evidence="2" type="ORF">PIB30_067476</name>
</gene>
<dbReference type="PANTHER" id="PTHR32251">
    <property type="entry name" value="3-OXO-5-ALPHA-STEROID 4-DEHYDROGENASE"/>
    <property type="match status" value="1"/>
</dbReference>
<feature type="transmembrane region" description="Helical" evidence="1">
    <location>
        <begin position="51"/>
        <end position="74"/>
    </location>
</feature>
<dbReference type="PANTHER" id="PTHR32251:SF23">
    <property type="entry name" value="3-OXO-5-ALPHA-STEROID 4-DEHYDROGENASE (DUF1295)"/>
    <property type="match status" value="1"/>
</dbReference>
<accession>A0ABU6TMD1</accession>
<reference evidence="2 3" key="1">
    <citation type="journal article" date="2023" name="Plants (Basel)">
        <title>Bridging the Gap: Combining Genomics and Transcriptomics Approaches to Understand Stylosanthes scabra, an Orphan Legume from the Brazilian Caatinga.</title>
        <authorList>
            <person name="Ferreira-Neto J.R.C."/>
            <person name="da Silva M.D."/>
            <person name="Binneck E."/>
            <person name="de Melo N.F."/>
            <person name="da Silva R.H."/>
            <person name="de Melo A.L.T.M."/>
            <person name="Pandolfi V."/>
            <person name="Bustamante F.O."/>
            <person name="Brasileiro-Vidal A.C."/>
            <person name="Benko-Iseppon A.M."/>
        </authorList>
    </citation>
    <scope>NUCLEOTIDE SEQUENCE [LARGE SCALE GENOMIC DNA]</scope>
    <source>
        <tissue evidence="2">Leaves</tissue>
    </source>
</reference>
<comment type="caution">
    <text evidence="2">The sequence shown here is derived from an EMBL/GenBank/DDBJ whole genome shotgun (WGS) entry which is preliminary data.</text>
</comment>
<feature type="transmembrane region" description="Helical" evidence="1">
    <location>
        <begin position="111"/>
        <end position="130"/>
    </location>
</feature>
<dbReference type="PROSITE" id="PS50244">
    <property type="entry name" value="S5A_REDUCTASE"/>
    <property type="match status" value="1"/>
</dbReference>
<organism evidence="2 3">
    <name type="scientific">Stylosanthes scabra</name>
    <dbReference type="NCBI Taxonomy" id="79078"/>
    <lineage>
        <taxon>Eukaryota</taxon>
        <taxon>Viridiplantae</taxon>
        <taxon>Streptophyta</taxon>
        <taxon>Embryophyta</taxon>
        <taxon>Tracheophyta</taxon>
        <taxon>Spermatophyta</taxon>
        <taxon>Magnoliopsida</taxon>
        <taxon>eudicotyledons</taxon>
        <taxon>Gunneridae</taxon>
        <taxon>Pentapetalae</taxon>
        <taxon>rosids</taxon>
        <taxon>fabids</taxon>
        <taxon>Fabales</taxon>
        <taxon>Fabaceae</taxon>
        <taxon>Papilionoideae</taxon>
        <taxon>50 kb inversion clade</taxon>
        <taxon>dalbergioids sensu lato</taxon>
        <taxon>Dalbergieae</taxon>
        <taxon>Pterocarpus clade</taxon>
        <taxon>Stylosanthes</taxon>
    </lineage>
</organism>
<dbReference type="EMBL" id="JASCZI010091326">
    <property type="protein sequence ID" value="MED6149947.1"/>
    <property type="molecule type" value="Genomic_DNA"/>
</dbReference>
<feature type="transmembrane region" description="Helical" evidence="1">
    <location>
        <begin position="156"/>
        <end position="182"/>
    </location>
</feature>
<proteinExistence type="predicted"/>
<dbReference type="InterPro" id="IPR010721">
    <property type="entry name" value="UstE-like"/>
</dbReference>
<feature type="transmembrane region" description="Helical" evidence="1">
    <location>
        <begin position="12"/>
        <end position="31"/>
    </location>
</feature>
<evidence type="ECO:0000256" key="1">
    <source>
        <dbReference type="SAM" id="Phobius"/>
    </source>
</evidence>
<feature type="transmembrane region" description="Helical" evidence="1">
    <location>
        <begin position="194"/>
        <end position="215"/>
    </location>
</feature>
<evidence type="ECO:0000313" key="2">
    <source>
        <dbReference type="EMBL" id="MED6149947.1"/>
    </source>
</evidence>